<dbReference type="SUPFAM" id="SSF47384">
    <property type="entry name" value="Homodimeric domain of signal transducing histidine kinase"/>
    <property type="match status" value="1"/>
</dbReference>
<dbReference type="EMBL" id="JBHUDJ010000002">
    <property type="protein sequence ID" value="MFD1586081.1"/>
    <property type="molecule type" value="Genomic_DNA"/>
</dbReference>
<dbReference type="Pfam" id="PF02518">
    <property type="entry name" value="HATPase_c"/>
    <property type="match status" value="1"/>
</dbReference>
<dbReference type="GO" id="GO:0004673">
    <property type="term" value="F:protein histidine kinase activity"/>
    <property type="evidence" value="ECO:0007669"/>
    <property type="project" value="UniProtKB-EC"/>
</dbReference>
<keyword evidence="3" id="KW-0597">Phosphoprotein</keyword>
<evidence type="ECO:0000256" key="7">
    <source>
        <dbReference type="SAM" id="Coils"/>
    </source>
</evidence>
<feature type="transmembrane region" description="Helical" evidence="9">
    <location>
        <begin position="37"/>
        <end position="57"/>
    </location>
</feature>
<feature type="transmembrane region" description="Helical" evidence="9">
    <location>
        <begin position="186"/>
        <end position="204"/>
    </location>
</feature>
<dbReference type="Gene3D" id="3.30.450.40">
    <property type="match status" value="1"/>
</dbReference>
<keyword evidence="9" id="KW-1133">Transmembrane helix</keyword>
<dbReference type="InterPro" id="IPR013656">
    <property type="entry name" value="PAS_4"/>
</dbReference>
<proteinExistence type="predicted"/>
<dbReference type="InterPro" id="IPR036890">
    <property type="entry name" value="HATPase_C_sf"/>
</dbReference>
<keyword evidence="4" id="KW-0808">Transferase</keyword>
<dbReference type="InterPro" id="IPR031621">
    <property type="entry name" value="HisKA_7TM"/>
</dbReference>
<dbReference type="InterPro" id="IPR005467">
    <property type="entry name" value="His_kinase_dom"/>
</dbReference>
<dbReference type="InterPro" id="IPR050736">
    <property type="entry name" value="Sensor_HK_Regulatory"/>
</dbReference>
<keyword evidence="5 12" id="KW-0418">Kinase</keyword>
<dbReference type="SUPFAM" id="SSF55874">
    <property type="entry name" value="ATPase domain of HSP90 chaperone/DNA topoisomerase II/histidine kinase"/>
    <property type="match status" value="1"/>
</dbReference>
<dbReference type="SMART" id="SM00091">
    <property type="entry name" value="PAS"/>
    <property type="match status" value="1"/>
</dbReference>
<dbReference type="InterPro" id="IPR000014">
    <property type="entry name" value="PAS"/>
</dbReference>
<feature type="domain" description="PAC" evidence="11">
    <location>
        <begin position="317"/>
        <end position="373"/>
    </location>
</feature>
<dbReference type="Pfam" id="PF00512">
    <property type="entry name" value="HisKA"/>
    <property type="match status" value="1"/>
</dbReference>
<dbReference type="PANTHER" id="PTHR43711">
    <property type="entry name" value="TWO-COMPONENT HISTIDINE KINASE"/>
    <property type="match status" value="1"/>
</dbReference>
<dbReference type="Pfam" id="PF13185">
    <property type="entry name" value="GAF_2"/>
    <property type="match status" value="1"/>
</dbReference>
<evidence type="ECO:0000256" key="1">
    <source>
        <dbReference type="ARBA" id="ARBA00000085"/>
    </source>
</evidence>
<comment type="caution">
    <text evidence="12">The sequence shown here is derived from an EMBL/GenBank/DDBJ whole genome shotgun (WGS) entry which is preliminary data.</text>
</comment>
<feature type="transmembrane region" description="Helical" evidence="9">
    <location>
        <begin position="150"/>
        <end position="170"/>
    </location>
</feature>
<dbReference type="Pfam" id="PF16927">
    <property type="entry name" value="HisKA_7TM"/>
    <property type="match status" value="1"/>
</dbReference>
<keyword evidence="9" id="KW-0812">Transmembrane</keyword>
<accession>A0ABD6C8P7</accession>
<dbReference type="SUPFAM" id="SSF55785">
    <property type="entry name" value="PYP-like sensor domain (PAS domain)"/>
    <property type="match status" value="1"/>
</dbReference>
<keyword evidence="7" id="KW-0175">Coiled coil</keyword>
<dbReference type="SUPFAM" id="SSF55781">
    <property type="entry name" value="GAF domain-like"/>
    <property type="match status" value="1"/>
</dbReference>
<dbReference type="GO" id="GO:0000160">
    <property type="term" value="P:phosphorelay signal transduction system"/>
    <property type="evidence" value="ECO:0007669"/>
    <property type="project" value="UniProtKB-KW"/>
</dbReference>
<evidence type="ECO:0000259" key="10">
    <source>
        <dbReference type="PROSITE" id="PS50109"/>
    </source>
</evidence>
<dbReference type="InterPro" id="IPR003018">
    <property type="entry name" value="GAF"/>
</dbReference>
<evidence type="ECO:0000259" key="11">
    <source>
        <dbReference type="PROSITE" id="PS50113"/>
    </source>
</evidence>
<dbReference type="Pfam" id="PF08448">
    <property type="entry name" value="PAS_4"/>
    <property type="match status" value="1"/>
</dbReference>
<evidence type="ECO:0000256" key="5">
    <source>
        <dbReference type="ARBA" id="ARBA00022777"/>
    </source>
</evidence>
<dbReference type="InterPro" id="IPR035965">
    <property type="entry name" value="PAS-like_dom_sf"/>
</dbReference>
<dbReference type="PROSITE" id="PS50113">
    <property type="entry name" value="PAC"/>
    <property type="match status" value="1"/>
</dbReference>
<dbReference type="RefSeq" id="WP_247376570.1">
    <property type="nucleotide sequence ID" value="NZ_JALLGV010000003.1"/>
</dbReference>
<dbReference type="PANTHER" id="PTHR43711:SF1">
    <property type="entry name" value="HISTIDINE KINASE 1"/>
    <property type="match status" value="1"/>
</dbReference>
<gene>
    <name evidence="12" type="ORF">ACFR9U_03735</name>
</gene>
<sequence>MVARTEPTLWLALVAFLGAAIAGVLGILFWRRRDQAGARWLGIQMGATTLWLVGFGLELASPTVGAALLWFRVEIIGLAWIPVTWYAFVAEYTDAENPMAARTIVLLSLLPLANVPMILTNGAVHTLSWTAPQLVESGPFVLLSVEHGPVWWLNVGYSYLVISLAFVRLLRHRKRSVHRYRRQTDLVLLAAIPPGVLNGLYYAGVLPWPALDPTPFAFVFSGLVIFWALFRYDLLDLAPIARRSVVENMDDGMLVLSPDRRLIDANPAAQRLLADDDPIGSPIETSFPELDSLLGPLPDPTAGNTPLSGHAGSGGRRTLELGTDSLTLQRNGGQRVFDVKVTGLHDRNGAVTGWTVVLHDVTARKRREETLTGLQGTAQEMMRPETVDGVCEHVVTAARDVVDLEHVAIHLRRDDDTLQPVAYTDDVRELYETPPSFDIGEGLQGTAYERGETVVVDGDRPADAARDLDTSIESALVTPLGEYGVFGAGSTTRTSLDDETIHFAEVLAATATTAIARADREETVRERERELRQQNDRLEEFANVVSHDLRNPLTVASGHVEQIDDDAHADAIEQALGRMEEIIDDVLTLARQGEPVRNPDSVSLATVAEDAWELADTSGGALSVAADLQLLADESRLQQLLENLFRNSVDHGGADVSVSVGPVTGAPTGFYVADDGPGIPVEERDRIFESGVSTAQDGTGFGLAIVRQVVEDHGWAITATESESGGARFEITGVSRAAAEHVDGGASRSN</sequence>
<evidence type="ECO:0000256" key="9">
    <source>
        <dbReference type="SAM" id="Phobius"/>
    </source>
</evidence>
<evidence type="ECO:0000256" key="8">
    <source>
        <dbReference type="SAM" id="MobiDB-lite"/>
    </source>
</evidence>
<dbReference type="PRINTS" id="PR00344">
    <property type="entry name" value="BCTRLSENSOR"/>
</dbReference>
<feature type="region of interest" description="Disordered" evidence="8">
    <location>
        <begin position="294"/>
        <end position="319"/>
    </location>
</feature>
<comment type="catalytic activity">
    <reaction evidence="1">
        <text>ATP + protein L-histidine = ADP + protein N-phospho-L-histidine.</text>
        <dbReference type="EC" id="2.7.13.3"/>
    </reaction>
</comment>
<evidence type="ECO:0000313" key="13">
    <source>
        <dbReference type="Proteomes" id="UP001597119"/>
    </source>
</evidence>
<dbReference type="Gene3D" id="3.30.565.10">
    <property type="entry name" value="Histidine kinase-like ATPase, C-terminal domain"/>
    <property type="match status" value="1"/>
</dbReference>
<feature type="transmembrane region" description="Helical" evidence="9">
    <location>
        <begin position="69"/>
        <end position="88"/>
    </location>
</feature>
<dbReference type="EC" id="2.7.13.3" evidence="2"/>
<dbReference type="InterPro" id="IPR036097">
    <property type="entry name" value="HisK_dim/P_sf"/>
</dbReference>
<organism evidence="12 13">
    <name type="scientific">Halorientalis brevis</name>
    <dbReference type="NCBI Taxonomy" id="1126241"/>
    <lineage>
        <taxon>Archaea</taxon>
        <taxon>Methanobacteriati</taxon>
        <taxon>Methanobacteriota</taxon>
        <taxon>Stenosarchaea group</taxon>
        <taxon>Halobacteria</taxon>
        <taxon>Halobacteriales</taxon>
        <taxon>Haloarculaceae</taxon>
        <taxon>Halorientalis</taxon>
    </lineage>
</organism>
<dbReference type="SMART" id="SM00387">
    <property type="entry name" value="HATPase_c"/>
    <property type="match status" value="1"/>
</dbReference>
<evidence type="ECO:0000313" key="12">
    <source>
        <dbReference type="EMBL" id="MFD1586081.1"/>
    </source>
</evidence>
<keyword evidence="9" id="KW-0472">Membrane</keyword>
<evidence type="ECO:0000256" key="2">
    <source>
        <dbReference type="ARBA" id="ARBA00012438"/>
    </source>
</evidence>
<keyword evidence="6" id="KW-0902">Two-component regulatory system</keyword>
<dbReference type="SMART" id="SM00065">
    <property type="entry name" value="GAF"/>
    <property type="match status" value="1"/>
</dbReference>
<keyword evidence="13" id="KW-1185">Reference proteome</keyword>
<dbReference type="CDD" id="cd00082">
    <property type="entry name" value="HisKA"/>
    <property type="match status" value="1"/>
</dbReference>
<dbReference type="Gene3D" id="3.30.450.20">
    <property type="entry name" value="PAS domain"/>
    <property type="match status" value="1"/>
</dbReference>
<reference evidence="12 13" key="1">
    <citation type="journal article" date="2019" name="Int. J. Syst. Evol. Microbiol.">
        <title>The Global Catalogue of Microorganisms (GCM) 10K type strain sequencing project: providing services to taxonomists for standard genome sequencing and annotation.</title>
        <authorList>
            <consortium name="The Broad Institute Genomics Platform"/>
            <consortium name="The Broad Institute Genome Sequencing Center for Infectious Disease"/>
            <person name="Wu L."/>
            <person name="Ma J."/>
        </authorList>
    </citation>
    <scope>NUCLEOTIDE SEQUENCE [LARGE SCALE GENOMIC DNA]</scope>
    <source>
        <strain evidence="12 13">CGMCC 1.12125</strain>
    </source>
</reference>
<evidence type="ECO:0000256" key="4">
    <source>
        <dbReference type="ARBA" id="ARBA00022679"/>
    </source>
</evidence>
<evidence type="ECO:0000256" key="6">
    <source>
        <dbReference type="ARBA" id="ARBA00023012"/>
    </source>
</evidence>
<dbReference type="InterPro" id="IPR003661">
    <property type="entry name" value="HisK_dim/P_dom"/>
</dbReference>
<dbReference type="SMART" id="SM00388">
    <property type="entry name" value="HisKA"/>
    <property type="match status" value="1"/>
</dbReference>
<dbReference type="InterPro" id="IPR003594">
    <property type="entry name" value="HATPase_dom"/>
</dbReference>
<feature type="transmembrane region" description="Helical" evidence="9">
    <location>
        <begin position="12"/>
        <end position="30"/>
    </location>
</feature>
<dbReference type="Proteomes" id="UP001597119">
    <property type="component" value="Unassembled WGS sequence"/>
</dbReference>
<dbReference type="AlphaFoldDB" id="A0ABD6C8P7"/>
<dbReference type="PROSITE" id="PS50109">
    <property type="entry name" value="HIS_KIN"/>
    <property type="match status" value="1"/>
</dbReference>
<dbReference type="InterPro" id="IPR000700">
    <property type="entry name" value="PAS-assoc_C"/>
</dbReference>
<protein>
    <recommendedName>
        <fullName evidence="2">histidine kinase</fullName>
        <ecNumber evidence="2">2.7.13.3</ecNumber>
    </recommendedName>
</protein>
<dbReference type="InterPro" id="IPR004358">
    <property type="entry name" value="Sig_transdc_His_kin-like_C"/>
</dbReference>
<dbReference type="InterPro" id="IPR029016">
    <property type="entry name" value="GAF-like_dom_sf"/>
</dbReference>
<evidence type="ECO:0000256" key="3">
    <source>
        <dbReference type="ARBA" id="ARBA00022553"/>
    </source>
</evidence>
<dbReference type="Gene3D" id="1.10.287.130">
    <property type="match status" value="1"/>
</dbReference>
<feature type="transmembrane region" description="Helical" evidence="9">
    <location>
        <begin position="100"/>
        <end position="119"/>
    </location>
</feature>
<name>A0ABD6C8P7_9EURY</name>
<feature type="coiled-coil region" evidence="7">
    <location>
        <begin position="517"/>
        <end position="544"/>
    </location>
</feature>
<dbReference type="CDD" id="cd00075">
    <property type="entry name" value="HATPase"/>
    <property type="match status" value="1"/>
</dbReference>
<feature type="domain" description="Histidine kinase" evidence="10">
    <location>
        <begin position="544"/>
        <end position="732"/>
    </location>
</feature>